<dbReference type="InterPro" id="IPR011051">
    <property type="entry name" value="RmlC_Cupin_sf"/>
</dbReference>
<accession>A0ABN0XJS1</accession>
<comment type="caution">
    <text evidence="3">The sequence shown here is derived from an EMBL/GenBank/DDBJ whole genome shotgun (WGS) entry which is preliminary data.</text>
</comment>
<dbReference type="Gene3D" id="2.60.120.10">
    <property type="entry name" value="Jelly Rolls"/>
    <property type="match status" value="1"/>
</dbReference>
<reference evidence="3 4" key="1">
    <citation type="journal article" date="2019" name="Int. J. Syst. Evol. Microbiol.">
        <title>The Global Catalogue of Microorganisms (GCM) 10K type strain sequencing project: providing services to taxonomists for standard genome sequencing and annotation.</title>
        <authorList>
            <consortium name="The Broad Institute Genomics Platform"/>
            <consortium name="The Broad Institute Genome Sequencing Center for Infectious Disease"/>
            <person name="Wu L."/>
            <person name="Ma J."/>
        </authorList>
    </citation>
    <scope>NUCLEOTIDE SEQUENCE [LARGE SCALE GENOMIC DNA]</scope>
    <source>
        <strain evidence="3 4">JCM 3146</strain>
    </source>
</reference>
<dbReference type="InterPro" id="IPR014710">
    <property type="entry name" value="RmlC-like_jellyroll"/>
</dbReference>
<dbReference type="InterPro" id="IPR053146">
    <property type="entry name" value="QDO-like"/>
</dbReference>
<keyword evidence="4" id="KW-1185">Reference proteome</keyword>
<dbReference type="Pfam" id="PF07883">
    <property type="entry name" value="Cupin_2"/>
    <property type="match status" value="1"/>
</dbReference>
<gene>
    <name evidence="3" type="ORF">GCM10010151_64470</name>
</gene>
<feature type="domain" description="Cupin type-2" evidence="2">
    <location>
        <begin position="56"/>
        <end position="108"/>
    </location>
</feature>
<proteinExistence type="predicted"/>
<dbReference type="SUPFAM" id="SSF51182">
    <property type="entry name" value="RmlC-like cupins"/>
    <property type="match status" value="1"/>
</dbReference>
<organism evidence="3 4">
    <name type="scientific">Actinoallomurus spadix</name>
    <dbReference type="NCBI Taxonomy" id="79912"/>
    <lineage>
        <taxon>Bacteria</taxon>
        <taxon>Bacillati</taxon>
        <taxon>Actinomycetota</taxon>
        <taxon>Actinomycetes</taxon>
        <taxon>Streptosporangiales</taxon>
        <taxon>Thermomonosporaceae</taxon>
        <taxon>Actinoallomurus</taxon>
    </lineage>
</organism>
<dbReference type="PANTHER" id="PTHR36440">
    <property type="entry name" value="PUTATIVE (AFU_ORTHOLOGUE AFUA_8G07350)-RELATED"/>
    <property type="match status" value="1"/>
</dbReference>
<protein>
    <recommendedName>
        <fullName evidence="2">Cupin type-2 domain-containing protein</fullName>
    </recommendedName>
</protein>
<dbReference type="Proteomes" id="UP001501822">
    <property type="component" value="Unassembled WGS sequence"/>
</dbReference>
<evidence type="ECO:0000256" key="1">
    <source>
        <dbReference type="SAM" id="MobiDB-lite"/>
    </source>
</evidence>
<name>A0ABN0XJS1_9ACTN</name>
<dbReference type="PANTHER" id="PTHR36440:SF1">
    <property type="entry name" value="PUTATIVE (AFU_ORTHOLOGUE AFUA_8G07350)-RELATED"/>
    <property type="match status" value="1"/>
</dbReference>
<sequence>MRIHEDNGTTNRPPRPYVLAAGEGEPAAAPEGSVMRLKATAESTGGGMGLLEGVDAPGFATPLHRHDVAELWYILDGHYDFHVAGEWLPAATGAVVFVPGGLVHGLRAGPAGGRRLTMIVPGGPEGFFRDVHRAIEADAVTPERMRELGATYGIELIGPLPDH</sequence>
<dbReference type="RefSeq" id="WP_252798969.1">
    <property type="nucleotide sequence ID" value="NZ_BAAABM010000066.1"/>
</dbReference>
<evidence type="ECO:0000259" key="2">
    <source>
        <dbReference type="Pfam" id="PF07883"/>
    </source>
</evidence>
<evidence type="ECO:0000313" key="3">
    <source>
        <dbReference type="EMBL" id="GAA0365650.1"/>
    </source>
</evidence>
<feature type="region of interest" description="Disordered" evidence="1">
    <location>
        <begin position="1"/>
        <end position="20"/>
    </location>
</feature>
<dbReference type="InterPro" id="IPR013096">
    <property type="entry name" value="Cupin_2"/>
</dbReference>
<evidence type="ECO:0000313" key="4">
    <source>
        <dbReference type="Proteomes" id="UP001501822"/>
    </source>
</evidence>
<dbReference type="EMBL" id="BAAABM010000066">
    <property type="protein sequence ID" value="GAA0365650.1"/>
    <property type="molecule type" value="Genomic_DNA"/>
</dbReference>